<accession>A0ABT5XG67</accession>
<dbReference type="InterPro" id="IPR011856">
    <property type="entry name" value="tRNA_endonuc-like_dom_sf"/>
</dbReference>
<dbReference type="CDD" id="cd22341">
    <property type="entry name" value="NucS-like"/>
    <property type="match status" value="1"/>
</dbReference>
<name>A0ABT5XG67_9EURY</name>
<dbReference type="RefSeq" id="WP_316969416.1">
    <property type="nucleotide sequence ID" value="NZ_JARFPL010000027.1"/>
</dbReference>
<keyword evidence="1" id="KW-0255">Endonuclease</keyword>
<protein>
    <submittedName>
        <fullName evidence="1">Endonuclease NucS</fullName>
    </submittedName>
</protein>
<sequence length="357" mass="41594">MDDEAYKTALEQLKSTLNRAKIYDSEYSKIVESREEVFSRFQPVFASENMRNLSEEEFKEFLIFRNNRHWTGLHRMGSKICKDMDLLRKAFSVLQDETQSFSQRLNQSVDMVPGMGKAILTAILLVTHPDQYGVWNRKSEEALKKLNIWPSFARGTTFGEKYEQINEILNKLASDLDLDLWGSDALLGQYIVDVYGDYPEDDEDPSCFPEISDVPASPEQRFYLERHLHEFLRDNWDATELGKEWKLYEEQGDPDRGYEFPCPVGRIDLLAKHRTEPRWLVVELKRDQSTDTTLGQVLRYMGWVQTDHSNSGDQVEGLIISHSNDENLLYALQAVPQVKVLLYEVKFNFMQPNLKIK</sequence>
<proteinExistence type="predicted"/>
<comment type="caution">
    <text evidence="1">The sequence shown here is derived from an EMBL/GenBank/DDBJ whole genome shotgun (WGS) entry which is preliminary data.</text>
</comment>
<evidence type="ECO:0000313" key="1">
    <source>
        <dbReference type="EMBL" id="MDF0593715.1"/>
    </source>
</evidence>
<organism evidence="1 2">
    <name type="scientific">Candidatus Methanocrinis alkalitolerans</name>
    <dbReference type="NCBI Taxonomy" id="3033395"/>
    <lineage>
        <taxon>Archaea</taxon>
        <taxon>Methanobacteriati</taxon>
        <taxon>Methanobacteriota</taxon>
        <taxon>Stenosarchaea group</taxon>
        <taxon>Methanomicrobia</taxon>
        <taxon>Methanotrichales</taxon>
        <taxon>Methanotrichaceae</taxon>
        <taxon>Methanocrinis</taxon>
    </lineage>
</organism>
<gene>
    <name evidence="1" type="ORF">P0O24_08975</name>
</gene>
<dbReference type="InterPro" id="IPR002793">
    <property type="entry name" value="Endonuclease_NucS"/>
</dbReference>
<dbReference type="Gene3D" id="3.40.1350.10">
    <property type="match status" value="1"/>
</dbReference>
<keyword evidence="2" id="KW-1185">Reference proteome</keyword>
<dbReference type="Proteomes" id="UP001215956">
    <property type="component" value="Unassembled WGS sequence"/>
</dbReference>
<evidence type="ECO:0000313" key="2">
    <source>
        <dbReference type="Proteomes" id="UP001215956"/>
    </source>
</evidence>
<keyword evidence="1" id="KW-0540">Nuclease</keyword>
<keyword evidence="1" id="KW-0378">Hydrolase</keyword>
<dbReference type="GO" id="GO:0004519">
    <property type="term" value="F:endonuclease activity"/>
    <property type="evidence" value="ECO:0007669"/>
    <property type="project" value="UniProtKB-KW"/>
</dbReference>
<dbReference type="EMBL" id="JARFPL010000027">
    <property type="protein sequence ID" value="MDF0593715.1"/>
    <property type="molecule type" value="Genomic_DNA"/>
</dbReference>
<reference evidence="1 2" key="1">
    <citation type="submission" date="2023-03" db="EMBL/GenBank/DDBJ databases">
        <title>Whole genome sequencing of Methanotrichaceae archaeon M04Ac.</title>
        <authorList>
            <person name="Khomyakova M.A."/>
            <person name="Merkel A.Y."/>
            <person name="Slobodkin A.I."/>
        </authorList>
    </citation>
    <scope>NUCLEOTIDE SEQUENCE [LARGE SCALE GENOMIC DNA]</scope>
    <source>
        <strain evidence="1 2">M04Ac</strain>
    </source>
</reference>